<gene>
    <name evidence="1" type="ORF">K466DRAFT_96154</name>
</gene>
<accession>A0A5C3PG62</accession>
<name>A0A5C3PG62_9APHY</name>
<organism evidence="1 2">
    <name type="scientific">Polyporus arcularius HHB13444</name>
    <dbReference type="NCBI Taxonomy" id="1314778"/>
    <lineage>
        <taxon>Eukaryota</taxon>
        <taxon>Fungi</taxon>
        <taxon>Dikarya</taxon>
        <taxon>Basidiomycota</taxon>
        <taxon>Agaricomycotina</taxon>
        <taxon>Agaricomycetes</taxon>
        <taxon>Polyporales</taxon>
        <taxon>Polyporaceae</taxon>
        <taxon>Polyporus</taxon>
    </lineage>
</organism>
<evidence type="ECO:0000313" key="1">
    <source>
        <dbReference type="EMBL" id="TFK87849.1"/>
    </source>
</evidence>
<sequence length="115" mass="12589">MLDGCPGTSLLLSLNVLPTGSASGRPLSIPRCPRSCIAWVGVLLADLAVPVKCNDVQDRRVALLDHVASHGRNEIILPLYLHCQSHIRRHTRRASVFCSRCSPAESATVRVWPVR</sequence>
<proteinExistence type="predicted"/>
<keyword evidence="2" id="KW-1185">Reference proteome</keyword>
<dbReference type="EMBL" id="ML211136">
    <property type="protein sequence ID" value="TFK87849.1"/>
    <property type="molecule type" value="Genomic_DNA"/>
</dbReference>
<dbReference type="InParanoid" id="A0A5C3PG62"/>
<protein>
    <submittedName>
        <fullName evidence="1">Uncharacterized protein</fullName>
    </submittedName>
</protein>
<reference evidence="1 2" key="1">
    <citation type="journal article" date="2019" name="Nat. Ecol. Evol.">
        <title>Megaphylogeny resolves global patterns of mushroom evolution.</title>
        <authorList>
            <person name="Varga T."/>
            <person name="Krizsan K."/>
            <person name="Foldi C."/>
            <person name="Dima B."/>
            <person name="Sanchez-Garcia M."/>
            <person name="Sanchez-Ramirez S."/>
            <person name="Szollosi G.J."/>
            <person name="Szarkandi J.G."/>
            <person name="Papp V."/>
            <person name="Albert L."/>
            <person name="Andreopoulos W."/>
            <person name="Angelini C."/>
            <person name="Antonin V."/>
            <person name="Barry K.W."/>
            <person name="Bougher N.L."/>
            <person name="Buchanan P."/>
            <person name="Buyck B."/>
            <person name="Bense V."/>
            <person name="Catcheside P."/>
            <person name="Chovatia M."/>
            <person name="Cooper J."/>
            <person name="Damon W."/>
            <person name="Desjardin D."/>
            <person name="Finy P."/>
            <person name="Geml J."/>
            <person name="Haridas S."/>
            <person name="Hughes K."/>
            <person name="Justo A."/>
            <person name="Karasinski D."/>
            <person name="Kautmanova I."/>
            <person name="Kiss B."/>
            <person name="Kocsube S."/>
            <person name="Kotiranta H."/>
            <person name="LaButti K.M."/>
            <person name="Lechner B.E."/>
            <person name="Liimatainen K."/>
            <person name="Lipzen A."/>
            <person name="Lukacs Z."/>
            <person name="Mihaltcheva S."/>
            <person name="Morgado L.N."/>
            <person name="Niskanen T."/>
            <person name="Noordeloos M.E."/>
            <person name="Ohm R.A."/>
            <person name="Ortiz-Santana B."/>
            <person name="Ovrebo C."/>
            <person name="Racz N."/>
            <person name="Riley R."/>
            <person name="Savchenko A."/>
            <person name="Shiryaev A."/>
            <person name="Soop K."/>
            <person name="Spirin V."/>
            <person name="Szebenyi C."/>
            <person name="Tomsovsky M."/>
            <person name="Tulloss R.E."/>
            <person name="Uehling J."/>
            <person name="Grigoriev I.V."/>
            <person name="Vagvolgyi C."/>
            <person name="Papp T."/>
            <person name="Martin F.M."/>
            <person name="Miettinen O."/>
            <person name="Hibbett D.S."/>
            <person name="Nagy L.G."/>
        </authorList>
    </citation>
    <scope>NUCLEOTIDE SEQUENCE [LARGE SCALE GENOMIC DNA]</scope>
    <source>
        <strain evidence="1 2">HHB13444</strain>
    </source>
</reference>
<dbReference type="AlphaFoldDB" id="A0A5C3PG62"/>
<evidence type="ECO:0000313" key="2">
    <source>
        <dbReference type="Proteomes" id="UP000308197"/>
    </source>
</evidence>
<dbReference type="Proteomes" id="UP000308197">
    <property type="component" value="Unassembled WGS sequence"/>
</dbReference>